<protein>
    <submittedName>
        <fullName evidence="2">Uncharacterized protein</fullName>
    </submittedName>
</protein>
<feature type="region of interest" description="Disordered" evidence="1">
    <location>
        <begin position="1"/>
        <end position="21"/>
    </location>
</feature>
<name>A0ABQ7DVG6_BRACR</name>
<gene>
    <name evidence="2" type="ORF">DY000_02031212</name>
</gene>
<accession>A0ABQ7DVG6</accession>
<feature type="compositionally biased region" description="Polar residues" evidence="1">
    <location>
        <begin position="50"/>
        <end position="59"/>
    </location>
</feature>
<proteinExistence type="predicted"/>
<feature type="region of interest" description="Disordered" evidence="1">
    <location>
        <begin position="38"/>
        <end position="72"/>
    </location>
</feature>
<evidence type="ECO:0000313" key="3">
    <source>
        <dbReference type="Proteomes" id="UP000266723"/>
    </source>
</evidence>
<keyword evidence="3" id="KW-1185">Reference proteome</keyword>
<dbReference type="Proteomes" id="UP000266723">
    <property type="component" value="Unassembled WGS sequence"/>
</dbReference>
<organism evidence="2 3">
    <name type="scientific">Brassica cretica</name>
    <name type="common">Mustard</name>
    <dbReference type="NCBI Taxonomy" id="69181"/>
    <lineage>
        <taxon>Eukaryota</taxon>
        <taxon>Viridiplantae</taxon>
        <taxon>Streptophyta</taxon>
        <taxon>Embryophyta</taxon>
        <taxon>Tracheophyta</taxon>
        <taxon>Spermatophyta</taxon>
        <taxon>Magnoliopsida</taxon>
        <taxon>eudicotyledons</taxon>
        <taxon>Gunneridae</taxon>
        <taxon>Pentapetalae</taxon>
        <taxon>rosids</taxon>
        <taxon>malvids</taxon>
        <taxon>Brassicales</taxon>
        <taxon>Brassicaceae</taxon>
        <taxon>Brassiceae</taxon>
        <taxon>Brassica</taxon>
    </lineage>
</organism>
<sequence>MSSLIKRDKIQKKREVEEPKSKLVTIPKRIHTISLQERLLEASDNRSRTTKQPSSNSPNRRVGPSKPSKSRVGLVQLVKRAGWTDHAVQIAHLTSWTNHAVQLAYLASWTSPTRQMSELDRLSCLHPILVAPSSVIGSN</sequence>
<evidence type="ECO:0000256" key="1">
    <source>
        <dbReference type="SAM" id="MobiDB-lite"/>
    </source>
</evidence>
<evidence type="ECO:0000313" key="2">
    <source>
        <dbReference type="EMBL" id="KAF3581111.1"/>
    </source>
</evidence>
<dbReference type="EMBL" id="QGKV02000649">
    <property type="protein sequence ID" value="KAF3581111.1"/>
    <property type="molecule type" value="Genomic_DNA"/>
</dbReference>
<reference evidence="2 3" key="1">
    <citation type="journal article" date="2020" name="BMC Genomics">
        <title>Intraspecific diversification of the crop wild relative Brassica cretica Lam. using demographic model selection.</title>
        <authorList>
            <person name="Kioukis A."/>
            <person name="Michalopoulou V.A."/>
            <person name="Briers L."/>
            <person name="Pirintsos S."/>
            <person name="Studholme D.J."/>
            <person name="Pavlidis P."/>
            <person name="Sarris P.F."/>
        </authorList>
    </citation>
    <scope>NUCLEOTIDE SEQUENCE [LARGE SCALE GENOMIC DNA]</scope>
    <source>
        <strain evidence="3">cv. PFS-1207/04</strain>
    </source>
</reference>
<comment type="caution">
    <text evidence="2">The sequence shown here is derived from an EMBL/GenBank/DDBJ whole genome shotgun (WGS) entry which is preliminary data.</text>
</comment>
<feature type="compositionally biased region" description="Basic and acidic residues" evidence="1">
    <location>
        <begin position="38"/>
        <end position="47"/>
    </location>
</feature>